<dbReference type="AlphaFoldDB" id="A0A061B926"/>
<evidence type="ECO:0000313" key="2">
    <source>
        <dbReference type="EMBL" id="CDR45879.1"/>
    </source>
</evidence>
<dbReference type="PANTHER" id="PTHR39474">
    <property type="entry name" value="UNNAMED PRODUCT"/>
    <property type="match status" value="1"/>
</dbReference>
<dbReference type="OrthoDB" id="4590138at2759"/>
<gene>
    <name evidence="2" type="ORF">RHTO0S_11e05908g</name>
</gene>
<feature type="compositionally biased region" description="Polar residues" evidence="1">
    <location>
        <begin position="1"/>
        <end position="17"/>
    </location>
</feature>
<dbReference type="PANTHER" id="PTHR39474:SF1">
    <property type="entry name" value="FUNGAL SPECIFIC TRANSCRIPTION FACTOR"/>
    <property type="match status" value="1"/>
</dbReference>
<accession>A0A061B926</accession>
<dbReference type="EMBL" id="LK052946">
    <property type="protein sequence ID" value="CDR45879.1"/>
    <property type="molecule type" value="Genomic_DNA"/>
</dbReference>
<evidence type="ECO:0000256" key="1">
    <source>
        <dbReference type="SAM" id="MobiDB-lite"/>
    </source>
</evidence>
<sequence>MSEPSQGTTTEANQATKQPLALPAPSDDETARIEVNGQSYSLFDRLGPTVVNSDGTLSRITDWAERTPAERANILRVLGKRNQLRLAATKDRLEAEGDEADKQAD</sequence>
<proteinExistence type="predicted"/>
<feature type="region of interest" description="Disordered" evidence="1">
    <location>
        <begin position="1"/>
        <end position="28"/>
    </location>
</feature>
<reference evidence="2" key="1">
    <citation type="journal article" date="2014" name="Genome Announc.">
        <title>Draft genome sequence of Rhodosporidium toruloides CECT1137, an oleaginous yeast of biotechnological interest.</title>
        <authorList>
            <person name="Morin N."/>
            <person name="Calcas X."/>
            <person name="Devillers H."/>
            <person name="Durrens P."/>
            <person name="Sherman D.J."/>
            <person name="Nicaud J.-M."/>
            <person name="Neuveglise C."/>
        </authorList>
    </citation>
    <scope>NUCLEOTIDE SEQUENCE</scope>
    <source>
        <strain evidence="2">CECT1137</strain>
    </source>
</reference>
<organism evidence="2">
    <name type="scientific">Rhodotorula toruloides</name>
    <name type="common">Yeast</name>
    <name type="synonym">Rhodosporidium toruloides</name>
    <dbReference type="NCBI Taxonomy" id="5286"/>
    <lineage>
        <taxon>Eukaryota</taxon>
        <taxon>Fungi</taxon>
        <taxon>Dikarya</taxon>
        <taxon>Basidiomycota</taxon>
        <taxon>Pucciniomycotina</taxon>
        <taxon>Microbotryomycetes</taxon>
        <taxon>Sporidiobolales</taxon>
        <taxon>Sporidiobolaceae</taxon>
        <taxon>Rhodotorula</taxon>
    </lineage>
</organism>
<protein>
    <submittedName>
        <fullName evidence="2">RHTO0S11e05908g1_1</fullName>
    </submittedName>
</protein>
<name>A0A061B926_RHOTO</name>